<dbReference type="AlphaFoldDB" id="A0A1Y6ITP0"/>
<dbReference type="PANTHER" id="PTHR43689">
    <property type="entry name" value="HYDROLASE"/>
    <property type="match status" value="1"/>
</dbReference>
<reference evidence="3 4" key="1">
    <citation type="submission" date="2017-05" db="EMBL/GenBank/DDBJ databases">
        <authorList>
            <person name="Song R."/>
            <person name="Chenine A.L."/>
            <person name="Ruprecht R.M."/>
        </authorList>
    </citation>
    <scope>NUCLEOTIDE SEQUENCE [LARGE SCALE GENOMIC DNA]</scope>
    <source>
        <strain evidence="3 4">CECT 7927</strain>
    </source>
</reference>
<protein>
    <submittedName>
        <fullName evidence="3">2-succinyl-6-hydroxy-2, 4-cyclohexadiene-1-carboxylate synthase</fullName>
    </submittedName>
    <submittedName>
        <fullName evidence="2">Alpha/beta hydrolase</fullName>
    </submittedName>
</protein>
<keyword evidence="5" id="KW-1185">Reference proteome</keyword>
<accession>A0A1Y6ITP0</accession>
<name>A0A1Y6ITP0_9VIBR</name>
<dbReference type="GO" id="GO:0016787">
    <property type="term" value="F:hydrolase activity"/>
    <property type="evidence" value="ECO:0007669"/>
    <property type="project" value="UniProtKB-KW"/>
</dbReference>
<dbReference type="EMBL" id="FXXI01000003">
    <property type="protein sequence ID" value="SMS01049.1"/>
    <property type="molecule type" value="Genomic_DNA"/>
</dbReference>
<dbReference type="Gene3D" id="3.40.50.1820">
    <property type="entry name" value="alpha/beta hydrolase"/>
    <property type="match status" value="1"/>
</dbReference>
<dbReference type="Proteomes" id="UP000196125">
    <property type="component" value="Unassembled WGS sequence"/>
</dbReference>
<evidence type="ECO:0000313" key="5">
    <source>
        <dbReference type="Proteomes" id="UP001283366"/>
    </source>
</evidence>
<dbReference type="PRINTS" id="PR00111">
    <property type="entry name" value="ABHYDROLASE"/>
</dbReference>
<feature type="domain" description="AB hydrolase-1" evidence="1">
    <location>
        <begin position="80"/>
        <end position="289"/>
    </location>
</feature>
<reference evidence="2 5" key="2">
    <citation type="submission" date="2023-11" db="EMBL/GenBank/DDBJ databases">
        <title>Plant-associative lifestyle of Vibrio porteresiae and its evolutionary dynamics.</title>
        <authorList>
            <person name="Rameshkumar N."/>
            <person name="Kirti K."/>
        </authorList>
    </citation>
    <scope>NUCLEOTIDE SEQUENCE [LARGE SCALE GENOMIC DNA]</scope>
    <source>
        <strain evidence="2 5">MSSRF38</strain>
    </source>
</reference>
<dbReference type="InterPro" id="IPR000073">
    <property type="entry name" value="AB_hydrolase_1"/>
</dbReference>
<dbReference type="Pfam" id="PF12697">
    <property type="entry name" value="Abhydrolase_6"/>
    <property type="match status" value="1"/>
</dbReference>
<keyword evidence="2" id="KW-0378">Hydrolase</keyword>
<evidence type="ECO:0000313" key="4">
    <source>
        <dbReference type="Proteomes" id="UP000196125"/>
    </source>
</evidence>
<sequence>MKLLSIEPLSIRLWFTALLFIGLAGCSMPKEIEQNKQTTRQVLDTPNLIKTHIVSAGQGNESYQLRYVSSDDSAKSRPTVVFVHGTPGGWNSFARYFLDDDLRRQFRLVSLDRPGWGQSGYPGTEFPTNLEQQASLIGPALQQIWQQNNHQKFILVGHSLGGSLAPILASFYPEYVRGVVILAGDISPKLAEYRWYNSLLSWLPHAWVPDHWYYSNMEVLQLSTSLAQVQSRLARLSVPITILQGTKDELVIPENANYAKSLFKQSQLEIEWIPEAGHLIHLQHPDLVDAAIREMAGRS</sequence>
<dbReference type="SUPFAM" id="SSF53474">
    <property type="entry name" value="alpha/beta-Hydrolases"/>
    <property type="match status" value="1"/>
</dbReference>
<dbReference type="OrthoDB" id="2086224at2"/>
<dbReference type="Proteomes" id="UP001283366">
    <property type="component" value="Unassembled WGS sequence"/>
</dbReference>
<dbReference type="PANTHER" id="PTHR43689:SF8">
    <property type="entry name" value="ALPHA_BETA-HYDROLASES SUPERFAMILY PROTEIN"/>
    <property type="match status" value="1"/>
</dbReference>
<dbReference type="PROSITE" id="PS51257">
    <property type="entry name" value="PROKAR_LIPOPROTEIN"/>
    <property type="match status" value="1"/>
</dbReference>
<dbReference type="RefSeq" id="WP_087481083.1">
    <property type="nucleotide sequence ID" value="NZ_AP024884.1"/>
</dbReference>
<evidence type="ECO:0000259" key="1">
    <source>
        <dbReference type="Pfam" id="PF12697"/>
    </source>
</evidence>
<evidence type="ECO:0000313" key="2">
    <source>
        <dbReference type="EMBL" id="MDW6004758.1"/>
    </source>
</evidence>
<organism evidence="3 4">
    <name type="scientific">Vibrio mangrovi</name>
    <dbReference type="NCBI Taxonomy" id="474394"/>
    <lineage>
        <taxon>Bacteria</taxon>
        <taxon>Pseudomonadati</taxon>
        <taxon>Pseudomonadota</taxon>
        <taxon>Gammaproteobacteria</taxon>
        <taxon>Vibrionales</taxon>
        <taxon>Vibrionaceae</taxon>
        <taxon>Vibrio</taxon>
    </lineage>
</organism>
<proteinExistence type="predicted"/>
<dbReference type="EMBL" id="JAWRCO010000002">
    <property type="protein sequence ID" value="MDW6004758.1"/>
    <property type="molecule type" value="Genomic_DNA"/>
</dbReference>
<gene>
    <name evidence="2" type="ORF">SBX37_18020</name>
    <name evidence="3" type="ORF">VIM7927_02326</name>
</gene>
<evidence type="ECO:0000313" key="3">
    <source>
        <dbReference type="EMBL" id="SMS01049.1"/>
    </source>
</evidence>
<dbReference type="InterPro" id="IPR029058">
    <property type="entry name" value="AB_hydrolase_fold"/>
</dbReference>